<evidence type="ECO:0000256" key="1">
    <source>
        <dbReference type="ARBA" id="ARBA00022723"/>
    </source>
</evidence>
<dbReference type="EMBL" id="OY882862">
    <property type="protein sequence ID" value="CAK6445858.1"/>
    <property type="molecule type" value="Genomic_DNA"/>
</dbReference>
<dbReference type="Gene3D" id="3.30.160.60">
    <property type="entry name" value="Classic Zinc Finger"/>
    <property type="match status" value="1"/>
</dbReference>
<keyword evidence="2 4" id="KW-0863">Zinc-finger</keyword>
<keyword evidence="3" id="KW-0862">Zinc</keyword>
<dbReference type="InterPro" id="IPR017907">
    <property type="entry name" value="Znf_RING_CS"/>
</dbReference>
<evidence type="ECO:0000256" key="4">
    <source>
        <dbReference type="PROSITE-ProRule" id="PRU00175"/>
    </source>
</evidence>
<evidence type="ECO:0000256" key="3">
    <source>
        <dbReference type="ARBA" id="ARBA00022833"/>
    </source>
</evidence>
<evidence type="ECO:0000256" key="2">
    <source>
        <dbReference type="ARBA" id="ARBA00022771"/>
    </source>
</evidence>
<dbReference type="InterPro" id="IPR003877">
    <property type="entry name" value="SPRY_dom"/>
</dbReference>
<accession>A0ABP0A7F4</accession>
<dbReference type="Pfam" id="PF15227">
    <property type="entry name" value="zf-C3HC4_4"/>
    <property type="match status" value="1"/>
</dbReference>
<dbReference type="InterPro" id="IPR013083">
    <property type="entry name" value="Znf_RING/FYVE/PHD"/>
</dbReference>
<dbReference type="PANTHER" id="PTHR24103">
    <property type="entry name" value="E3 UBIQUITIN-PROTEIN LIGASE TRIM"/>
    <property type="match status" value="1"/>
</dbReference>
<evidence type="ECO:0000313" key="8">
    <source>
        <dbReference type="Proteomes" id="UP001314169"/>
    </source>
</evidence>
<keyword evidence="1" id="KW-0479">Metal-binding</keyword>
<dbReference type="CDD" id="cd16607">
    <property type="entry name" value="RING-HC_TRIM60-like_C-IV"/>
    <property type="match status" value="1"/>
</dbReference>
<dbReference type="InterPro" id="IPR013320">
    <property type="entry name" value="ConA-like_dom_sf"/>
</dbReference>
<sequence>MESAATLAELQAEANCPICLDYLRDPVTIECGHTFCHSCIYQRWEDLLGTFPCPVCLHHCPDRKLKRNTQLCHMIEIVKQIPTTGSERKLQEEKPRCWKHDEVLTFFSDRTQEMLCPHCKDFLKHQDQSLIPIEEAAASYRRDLKRYIGALMVEVEDAETEYENQIAKTFEAQEKMEKWRKELQYECKELKCSLQVEHNVCNAGLLIEEKNVEEKLTENGRQISNCMFILKKLLSEIAEKYLQADVDLLTGIERIHNRYENLEIPVVFSYELKKKIFILPAHYLGLHKMIRTFQVDLTLDPETAHPSLIISRDRKSVTYKTPDGFPNPQAHTSYPAVLSSEGFDGGRHFWQVEVRGTGEWSLGVCKESFPRNTLISPLPSNGCWRYQQQAGIFGLFPRGQHKIGIFLDYDLGEVSFYNLNNRSYLYAFTDIFTEKLMPYFSISSSSKTLTISITRV</sequence>
<dbReference type="Pfam" id="PF13765">
    <property type="entry name" value="PRY"/>
    <property type="match status" value="1"/>
</dbReference>
<dbReference type="InterPro" id="IPR043136">
    <property type="entry name" value="B30.2/SPRY_sf"/>
</dbReference>
<dbReference type="PROSITE" id="PS50089">
    <property type="entry name" value="ZF_RING_2"/>
    <property type="match status" value="1"/>
</dbReference>
<feature type="domain" description="B30.2/SPRY" evidence="6">
    <location>
        <begin position="277"/>
        <end position="456"/>
    </location>
</feature>
<organism evidence="7 8">
    <name type="scientific">Pipistrellus nathusii</name>
    <name type="common">Nathusius' pipistrelle</name>
    <dbReference type="NCBI Taxonomy" id="59473"/>
    <lineage>
        <taxon>Eukaryota</taxon>
        <taxon>Metazoa</taxon>
        <taxon>Chordata</taxon>
        <taxon>Craniata</taxon>
        <taxon>Vertebrata</taxon>
        <taxon>Euteleostomi</taxon>
        <taxon>Mammalia</taxon>
        <taxon>Eutheria</taxon>
        <taxon>Laurasiatheria</taxon>
        <taxon>Chiroptera</taxon>
        <taxon>Yangochiroptera</taxon>
        <taxon>Vespertilionidae</taxon>
        <taxon>Pipistrellus</taxon>
    </lineage>
</organism>
<dbReference type="Pfam" id="PF00622">
    <property type="entry name" value="SPRY"/>
    <property type="match status" value="1"/>
</dbReference>
<gene>
    <name evidence="7" type="ORF">MPIPNATIZW_LOCUS14164</name>
</gene>
<dbReference type="InterPro" id="IPR001870">
    <property type="entry name" value="B30.2/SPRY"/>
</dbReference>
<dbReference type="Gene3D" id="2.60.120.920">
    <property type="match status" value="1"/>
</dbReference>
<dbReference type="InterPro" id="IPR050143">
    <property type="entry name" value="TRIM/RBCC"/>
</dbReference>
<dbReference type="SMART" id="SM00589">
    <property type="entry name" value="PRY"/>
    <property type="match status" value="1"/>
</dbReference>
<dbReference type="PROSITE" id="PS00518">
    <property type="entry name" value="ZF_RING_1"/>
    <property type="match status" value="1"/>
</dbReference>
<reference evidence="7" key="1">
    <citation type="submission" date="2023-12" db="EMBL/GenBank/DDBJ databases">
        <authorList>
            <person name="Brown T."/>
        </authorList>
    </citation>
    <scope>NUCLEOTIDE SEQUENCE</scope>
</reference>
<dbReference type="SUPFAM" id="SSF57850">
    <property type="entry name" value="RING/U-box"/>
    <property type="match status" value="1"/>
</dbReference>
<dbReference type="SUPFAM" id="SSF57845">
    <property type="entry name" value="B-box zinc-binding domain"/>
    <property type="match status" value="1"/>
</dbReference>
<dbReference type="SUPFAM" id="SSF49899">
    <property type="entry name" value="Concanavalin A-like lectins/glucanases"/>
    <property type="match status" value="1"/>
</dbReference>
<dbReference type="InterPro" id="IPR006574">
    <property type="entry name" value="PRY"/>
</dbReference>
<dbReference type="Gene3D" id="3.30.40.10">
    <property type="entry name" value="Zinc/RING finger domain, C3HC4 (zinc finger)"/>
    <property type="match status" value="1"/>
</dbReference>
<name>A0ABP0A7F4_PIPNA</name>
<dbReference type="SMART" id="SM00184">
    <property type="entry name" value="RING"/>
    <property type="match status" value="1"/>
</dbReference>
<feature type="domain" description="RING-type" evidence="5">
    <location>
        <begin position="16"/>
        <end position="56"/>
    </location>
</feature>
<evidence type="ECO:0000313" key="7">
    <source>
        <dbReference type="EMBL" id="CAK6445858.1"/>
    </source>
</evidence>
<dbReference type="InterPro" id="IPR003879">
    <property type="entry name" value="Butyrophylin_SPRY"/>
</dbReference>
<keyword evidence="8" id="KW-1185">Reference proteome</keyword>
<dbReference type="SMART" id="SM00449">
    <property type="entry name" value="SPRY"/>
    <property type="match status" value="1"/>
</dbReference>
<protein>
    <submittedName>
        <fullName evidence="7">Uncharacterized protein</fullName>
    </submittedName>
</protein>
<dbReference type="PRINTS" id="PR01407">
    <property type="entry name" value="BUTYPHLNCDUF"/>
</dbReference>
<dbReference type="InterPro" id="IPR001841">
    <property type="entry name" value="Znf_RING"/>
</dbReference>
<proteinExistence type="predicted"/>
<dbReference type="PROSITE" id="PS50188">
    <property type="entry name" value="B302_SPRY"/>
    <property type="match status" value="1"/>
</dbReference>
<evidence type="ECO:0000259" key="5">
    <source>
        <dbReference type="PROSITE" id="PS50089"/>
    </source>
</evidence>
<evidence type="ECO:0000259" key="6">
    <source>
        <dbReference type="PROSITE" id="PS50188"/>
    </source>
</evidence>
<dbReference type="Proteomes" id="UP001314169">
    <property type="component" value="Chromosome 5"/>
</dbReference>